<dbReference type="Proteomes" id="UP000661193">
    <property type="component" value="Unassembled WGS sequence"/>
</dbReference>
<evidence type="ECO:0000256" key="2">
    <source>
        <dbReference type="SAM" id="Phobius"/>
    </source>
</evidence>
<dbReference type="InterPro" id="IPR012551">
    <property type="entry name" value="DUF1707_SHOCT-like"/>
</dbReference>
<name>A0ABS1UN69_9ACTN</name>
<evidence type="ECO:0000256" key="1">
    <source>
        <dbReference type="SAM" id="MobiDB-lite"/>
    </source>
</evidence>
<reference evidence="4 5" key="1">
    <citation type="submission" date="2021-01" db="EMBL/GenBank/DDBJ databases">
        <title>Genome sequencing of Micromonospora fiedleri MG-37.</title>
        <authorList>
            <person name="Moreland P.E.J."/>
            <person name="Stach J.E.M."/>
        </authorList>
    </citation>
    <scope>NUCLEOTIDE SEQUENCE [LARGE SCALE GENOMIC DNA]</scope>
    <source>
        <strain evidence="4 5">MG-37</strain>
    </source>
</reference>
<feature type="region of interest" description="Disordered" evidence="1">
    <location>
        <begin position="154"/>
        <end position="220"/>
    </location>
</feature>
<gene>
    <name evidence="4" type="ORF">JMF97_16680</name>
</gene>
<keyword evidence="2" id="KW-0812">Transmembrane</keyword>
<dbReference type="PANTHER" id="PTHR40763:SF4">
    <property type="entry name" value="DUF1707 DOMAIN-CONTAINING PROTEIN"/>
    <property type="match status" value="1"/>
</dbReference>
<comment type="caution">
    <text evidence="4">The sequence shown here is derived from an EMBL/GenBank/DDBJ whole genome shotgun (WGS) entry which is preliminary data.</text>
</comment>
<proteinExistence type="predicted"/>
<sequence>MRAADSDRQAVAERLRVALDEGRLNLHEYDERLQRAYAARTYADLDDLVRDLPAAGTVAPRPGAVPAQRADGGAVPASDGAGDRTVTARWLVEVWEPWLKTVGIVVAIWAVTSFAARDLLYFWPAWVAAPWGAILVVQTVTGLVGGEPRRWAADRERRRQRRAEKRAVKRGHKAVRHQLHGSQRSAGRTDGSADPAGPGHDVGHQATEPGPVPRQPEGNA</sequence>
<evidence type="ECO:0000313" key="4">
    <source>
        <dbReference type="EMBL" id="MBL6277796.1"/>
    </source>
</evidence>
<feature type="transmembrane region" description="Helical" evidence="2">
    <location>
        <begin position="98"/>
        <end position="116"/>
    </location>
</feature>
<feature type="transmembrane region" description="Helical" evidence="2">
    <location>
        <begin position="122"/>
        <end position="145"/>
    </location>
</feature>
<protein>
    <submittedName>
        <fullName evidence="4">DUF1707 domain-containing protein</fullName>
    </submittedName>
</protein>
<dbReference type="PANTHER" id="PTHR40763">
    <property type="entry name" value="MEMBRANE PROTEIN-RELATED"/>
    <property type="match status" value="1"/>
</dbReference>
<feature type="domain" description="DUF1707" evidence="3">
    <location>
        <begin position="1"/>
        <end position="53"/>
    </location>
</feature>
<feature type="compositionally biased region" description="Basic residues" evidence="1">
    <location>
        <begin position="158"/>
        <end position="179"/>
    </location>
</feature>
<keyword evidence="5" id="KW-1185">Reference proteome</keyword>
<keyword evidence="2" id="KW-1133">Transmembrane helix</keyword>
<dbReference type="Pfam" id="PF08044">
    <property type="entry name" value="DUF1707"/>
    <property type="match status" value="1"/>
</dbReference>
<evidence type="ECO:0000313" key="5">
    <source>
        <dbReference type="Proteomes" id="UP000661193"/>
    </source>
</evidence>
<organism evidence="4 5">
    <name type="scientific">Micromonospora fiedleri</name>
    <dbReference type="NCBI Taxonomy" id="1157498"/>
    <lineage>
        <taxon>Bacteria</taxon>
        <taxon>Bacillati</taxon>
        <taxon>Actinomycetota</taxon>
        <taxon>Actinomycetes</taxon>
        <taxon>Micromonosporales</taxon>
        <taxon>Micromonosporaceae</taxon>
        <taxon>Micromonospora</taxon>
    </lineage>
</organism>
<dbReference type="EMBL" id="JAETXL010000005">
    <property type="protein sequence ID" value="MBL6277796.1"/>
    <property type="molecule type" value="Genomic_DNA"/>
</dbReference>
<evidence type="ECO:0000259" key="3">
    <source>
        <dbReference type="Pfam" id="PF08044"/>
    </source>
</evidence>
<keyword evidence="2" id="KW-0472">Membrane</keyword>
<accession>A0ABS1UN69</accession>
<feature type="region of interest" description="Disordered" evidence="1">
    <location>
        <begin position="60"/>
        <end position="80"/>
    </location>
</feature>